<dbReference type="EMBL" id="JAOPGA020000683">
    <property type="protein sequence ID" value="KAL0480699.1"/>
    <property type="molecule type" value="Genomic_DNA"/>
</dbReference>
<name>A0AAW2YUD4_9EUKA</name>
<dbReference type="Pfam" id="PF22725">
    <property type="entry name" value="GFO_IDH_MocA_C3"/>
    <property type="match status" value="1"/>
</dbReference>
<feature type="domain" description="GFO/IDH/MocA-like oxidoreductase" evidence="3">
    <location>
        <begin position="144"/>
        <end position="241"/>
    </location>
</feature>
<feature type="domain" description="Gfo/Idh/MocA-like oxidoreductase N-terminal" evidence="2">
    <location>
        <begin position="3"/>
        <end position="118"/>
    </location>
</feature>
<evidence type="ECO:0000259" key="3">
    <source>
        <dbReference type="Pfam" id="PF22725"/>
    </source>
</evidence>
<keyword evidence="5" id="KW-1185">Reference proteome</keyword>
<reference evidence="4 5" key="1">
    <citation type="submission" date="2024-03" db="EMBL/GenBank/DDBJ databases">
        <title>The Acrasis kona genome and developmental transcriptomes reveal deep origins of eukaryotic multicellular pathways.</title>
        <authorList>
            <person name="Sheikh S."/>
            <person name="Fu C.-J."/>
            <person name="Brown M.W."/>
            <person name="Baldauf S.L."/>
        </authorList>
    </citation>
    <scope>NUCLEOTIDE SEQUENCE [LARGE SCALE GENOMIC DNA]</scope>
    <source>
        <strain evidence="4 5">ATCC MYA-3509</strain>
    </source>
</reference>
<dbReference type="Proteomes" id="UP001431209">
    <property type="component" value="Unassembled WGS sequence"/>
</dbReference>
<proteinExistence type="inferred from homology"/>
<dbReference type="InterPro" id="IPR055170">
    <property type="entry name" value="GFO_IDH_MocA-like_dom"/>
</dbReference>
<comment type="caution">
    <text evidence="4">The sequence shown here is derived from an EMBL/GenBank/DDBJ whole genome shotgun (WGS) entry which is preliminary data.</text>
</comment>
<dbReference type="SUPFAM" id="SSF51735">
    <property type="entry name" value="NAD(P)-binding Rossmann-fold domains"/>
    <property type="match status" value="1"/>
</dbReference>
<protein>
    <submittedName>
        <fullName evidence="4">Uncharacterized protein</fullName>
    </submittedName>
</protein>
<evidence type="ECO:0000259" key="2">
    <source>
        <dbReference type="Pfam" id="PF01408"/>
    </source>
</evidence>
<dbReference type="SUPFAM" id="SSF55347">
    <property type="entry name" value="Glyceraldehyde-3-phosphate dehydrogenase-like, C-terminal domain"/>
    <property type="match status" value="1"/>
</dbReference>
<comment type="similarity">
    <text evidence="1">Belongs to the Gfo/Idh/MocA family.</text>
</comment>
<dbReference type="PANTHER" id="PTHR46368:SF4">
    <property type="entry name" value="OS10G0403700 PROTEIN"/>
    <property type="match status" value="1"/>
</dbReference>
<evidence type="ECO:0000313" key="4">
    <source>
        <dbReference type="EMBL" id="KAL0480699.1"/>
    </source>
</evidence>
<sequence>MPVRFGIISAAGIAEKVVGVMKQSKHAEFVCVGARDLEKAKAFALKNNIPRAYGTYEEVLSDKDVQAVYIPVPTALRLEWVIKAANAKKHVLVEKPFASADQVKQMQEACISNGVHFMDNTMHLHHLRTKYVEEKFLNSNGFELHRVNNALSYYTMNDYPTNIRFNPKLEPLGALGDLGWYTTRNILWAFKYQLPVSVTASGHFDDQTGTLMDVSAILNFPNNKTATFNVSFKDVTRQHTELVSAGTLIRYEGFVLPFENEPYVFPRESYNPRQTITVGDVNGNTQTVTIDACDQVIKLFEQYEKDVANEESIKKAQKWAEESVRTSIVLDAVLKSIKTNTTVSLQ</sequence>
<dbReference type="PANTHER" id="PTHR46368">
    <property type="match status" value="1"/>
</dbReference>
<gene>
    <name evidence="4" type="ORF">AKO1_006981</name>
</gene>
<dbReference type="Pfam" id="PF01408">
    <property type="entry name" value="GFO_IDH_MocA"/>
    <property type="match status" value="1"/>
</dbReference>
<dbReference type="GO" id="GO:0000166">
    <property type="term" value="F:nucleotide binding"/>
    <property type="evidence" value="ECO:0007669"/>
    <property type="project" value="InterPro"/>
</dbReference>
<evidence type="ECO:0000256" key="1">
    <source>
        <dbReference type="ARBA" id="ARBA00010928"/>
    </source>
</evidence>
<dbReference type="InterPro" id="IPR000683">
    <property type="entry name" value="Gfo/Idh/MocA-like_OxRdtase_N"/>
</dbReference>
<accession>A0AAW2YUD4</accession>
<dbReference type="Gene3D" id="3.40.50.720">
    <property type="entry name" value="NAD(P)-binding Rossmann-like Domain"/>
    <property type="match status" value="1"/>
</dbReference>
<evidence type="ECO:0000313" key="5">
    <source>
        <dbReference type="Proteomes" id="UP001431209"/>
    </source>
</evidence>
<dbReference type="AlphaFoldDB" id="A0AAW2YUD4"/>
<dbReference type="InterPro" id="IPR036291">
    <property type="entry name" value="NAD(P)-bd_dom_sf"/>
</dbReference>
<organism evidence="4 5">
    <name type="scientific">Acrasis kona</name>
    <dbReference type="NCBI Taxonomy" id="1008807"/>
    <lineage>
        <taxon>Eukaryota</taxon>
        <taxon>Discoba</taxon>
        <taxon>Heterolobosea</taxon>
        <taxon>Tetramitia</taxon>
        <taxon>Eutetramitia</taxon>
        <taxon>Acrasidae</taxon>
        <taxon>Acrasis</taxon>
    </lineage>
</organism>
<dbReference type="Gene3D" id="3.30.360.10">
    <property type="entry name" value="Dihydrodipicolinate Reductase, domain 2"/>
    <property type="match status" value="1"/>
</dbReference>